<evidence type="ECO:0000313" key="7">
    <source>
        <dbReference type="Proteomes" id="UP000694844"/>
    </source>
</evidence>
<evidence type="ECO:0000313" key="8">
    <source>
        <dbReference type="RefSeq" id="XP_022346204.1"/>
    </source>
</evidence>
<dbReference type="OrthoDB" id="6083617at2759"/>
<evidence type="ECO:0000256" key="1">
    <source>
        <dbReference type="ARBA" id="ARBA00004370"/>
    </source>
</evidence>
<reference evidence="8" key="1">
    <citation type="submission" date="2025-08" db="UniProtKB">
        <authorList>
            <consortium name="RefSeq"/>
        </authorList>
    </citation>
    <scope>IDENTIFICATION</scope>
    <source>
        <tissue evidence="8">Whole sample</tissue>
    </source>
</reference>
<dbReference type="InterPro" id="IPR007593">
    <property type="entry name" value="CD225/Dispanin_fam"/>
</dbReference>
<dbReference type="PANTHER" id="PTHR14948">
    <property type="entry name" value="NG5"/>
    <property type="match status" value="1"/>
</dbReference>
<keyword evidence="7" id="KW-1185">Reference proteome</keyword>
<evidence type="ECO:0000256" key="4">
    <source>
        <dbReference type="ARBA" id="ARBA00022989"/>
    </source>
</evidence>
<dbReference type="AlphaFoldDB" id="A0A8B8F1U4"/>
<proteinExistence type="inferred from homology"/>
<feature type="transmembrane region" description="Helical" evidence="6">
    <location>
        <begin position="123"/>
        <end position="144"/>
    </location>
</feature>
<sequence length="152" mass="16853">MASGMQDHIDPYNAGYDQLEQNTGASKPTDQYITVHGQSPRFHEHHTDGYPMNNAIIVANTLPVQPGVDAKREFDWLIPAIFATILCGWPCGICAIIEARQAIREYAVGDVIGGRKSSCCAKIYIIISLIVGICGWISIGHYIYNINRQYEP</sequence>
<dbReference type="GO" id="GO:0016020">
    <property type="term" value="C:membrane"/>
    <property type="evidence" value="ECO:0007669"/>
    <property type="project" value="UniProtKB-SubCell"/>
</dbReference>
<gene>
    <name evidence="8" type="primary">LOC111138493</name>
</gene>
<dbReference type="RefSeq" id="XP_022346204.1">
    <property type="nucleotide sequence ID" value="XM_022490496.1"/>
</dbReference>
<dbReference type="InterPro" id="IPR051423">
    <property type="entry name" value="CD225/Dispanin"/>
</dbReference>
<keyword evidence="4 6" id="KW-1133">Transmembrane helix</keyword>
<comment type="subcellular location">
    <subcellularLocation>
        <location evidence="1">Membrane</location>
    </subcellularLocation>
</comment>
<evidence type="ECO:0000256" key="5">
    <source>
        <dbReference type="ARBA" id="ARBA00023136"/>
    </source>
</evidence>
<comment type="similarity">
    <text evidence="2">Belongs to the CD225/Dispanin family.</text>
</comment>
<keyword evidence="3 6" id="KW-0812">Transmembrane</keyword>
<evidence type="ECO:0000256" key="2">
    <source>
        <dbReference type="ARBA" id="ARBA00006843"/>
    </source>
</evidence>
<accession>A0A8B8F1U4</accession>
<organism evidence="7 8">
    <name type="scientific">Crassostrea virginica</name>
    <name type="common">Eastern oyster</name>
    <dbReference type="NCBI Taxonomy" id="6565"/>
    <lineage>
        <taxon>Eukaryota</taxon>
        <taxon>Metazoa</taxon>
        <taxon>Spiralia</taxon>
        <taxon>Lophotrochozoa</taxon>
        <taxon>Mollusca</taxon>
        <taxon>Bivalvia</taxon>
        <taxon>Autobranchia</taxon>
        <taxon>Pteriomorphia</taxon>
        <taxon>Ostreida</taxon>
        <taxon>Ostreoidea</taxon>
        <taxon>Ostreidae</taxon>
        <taxon>Crassostrea</taxon>
    </lineage>
</organism>
<evidence type="ECO:0000256" key="6">
    <source>
        <dbReference type="SAM" id="Phobius"/>
    </source>
</evidence>
<dbReference type="PANTHER" id="PTHR14948:SF25">
    <property type="entry name" value="DUF4190 DOMAIN-CONTAINING PROTEIN"/>
    <property type="match status" value="1"/>
</dbReference>
<protein>
    <submittedName>
        <fullName evidence="8">Uncharacterized protein LOC111138493 isoform X4</fullName>
    </submittedName>
</protein>
<dbReference type="GeneID" id="111138493"/>
<name>A0A8B8F1U4_CRAVI</name>
<dbReference type="Proteomes" id="UP000694844">
    <property type="component" value="Chromosome 5"/>
</dbReference>
<keyword evidence="5 6" id="KW-0472">Membrane</keyword>
<feature type="transmembrane region" description="Helical" evidence="6">
    <location>
        <begin position="76"/>
        <end position="97"/>
    </location>
</feature>
<evidence type="ECO:0000256" key="3">
    <source>
        <dbReference type="ARBA" id="ARBA00022692"/>
    </source>
</evidence>
<dbReference type="Pfam" id="PF04505">
    <property type="entry name" value="CD225"/>
    <property type="match status" value="1"/>
</dbReference>